<keyword evidence="3" id="KW-1003">Cell membrane</keyword>
<organism evidence="8 9">
    <name type="scientific">Reyranella aquatilis</name>
    <dbReference type="NCBI Taxonomy" id="2035356"/>
    <lineage>
        <taxon>Bacteria</taxon>
        <taxon>Pseudomonadati</taxon>
        <taxon>Pseudomonadota</taxon>
        <taxon>Alphaproteobacteria</taxon>
        <taxon>Hyphomicrobiales</taxon>
        <taxon>Reyranellaceae</taxon>
        <taxon>Reyranella</taxon>
    </lineage>
</organism>
<evidence type="ECO:0000256" key="2">
    <source>
        <dbReference type="ARBA" id="ARBA00006679"/>
    </source>
</evidence>
<dbReference type="InterPro" id="IPR032808">
    <property type="entry name" value="DoxX"/>
</dbReference>
<name>A0ABS8KXK2_9HYPH</name>
<evidence type="ECO:0000256" key="4">
    <source>
        <dbReference type="ARBA" id="ARBA00022692"/>
    </source>
</evidence>
<gene>
    <name evidence="8" type="ORF">LJ725_17495</name>
</gene>
<comment type="similarity">
    <text evidence="2">Belongs to the DoxX family.</text>
</comment>
<proteinExistence type="inferred from homology"/>
<sequence>MNFDALASAWAPRLLSILRIMTGLLFLQHGTAKLLKIPVVPMFANLSLTSPPGIAGILELVGGVLIILGLFTRSVSFVLSGLMAAAYFMAHAPRGFYPILNAGELAILFCFVFLYFAAAGPGPWSIDAARRK</sequence>
<dbReference type="EMBL" id="JAJISD010000007">
    <property type="protein sequence ID" value="MCC8430769.1"/>
    <property type="molecule type" value="Genomic_DNA"/>
</dbReference>
<comment type="caution">
    <text evidence="8">The sequence shown here is derived from an EMBL/GenBank/DDBJ whole genome shotgun (WGS) entry which is preliminary data.</text>
</comment>
<reference evidence="8 9" key="1">
    <citation type="submission" date="2021-11" db="EMBL/GenBank/DDBJ databases">
        <authorList>
            <person name="Lee D.-H."/>
            <person name="Kim S.-B."/>
        </authorList>
    </citation>
    <scope>NUCLEOTIDE SEQUENCE [LARGE SCALE GENOMIC DNA]</scope>
    <source>
        <strain evidence="8 9">KCTC 52223</strain>
    </source>
</reference>
<evidence type="ECO:0000256" key="5">
    <source>
        <dbReference type="ARBA" id="ARBA00022989"/>
    </source>
</evidence>
<evidence type="ECO:0000256" key="7">
    <source>
        <dbReference type="SAM" id="Phobius"/>
    </source>
</evidence>
<keyword evidence="6 7" id="KW-0472">Membrane</keyword>
<dbReference type="Proteomes" id="UP001198862">
    <property type="component" value="Unassembled WGS sequence"/>
</dbReference>
<feature type="transmembrane region" description="Helical" evidence="7">
    <location>
        <begin position="64"/>
        <end position="89"/>
    </location>
</feature>
<dbReference type="InterPro" id="IPR051907">
    <property type="entry name" value="DoxX-like_oxidoreductase"/>
</dbReference>
<protein>
    <submittedName>
        <fullName evidence="8">DoxX family protein</fullName>
    </submittedName>
</protein>
<evidence type="ECO:0000313" key="9">
    <source>
        <dbReference type="Proteomes" id="UP001198862"/>
    </source>
</evidence>
<feature type="transmembrane region" description="Helical" evidence="7">
    <location>
        <begin position="96"/>
        <end position="118"/>
    </location>
</feature>
<keyword evidence="9" id="KW-1185">Reference proteome</keyword>
<dbReference type="Pfam" id="PF07681">
    <property type="entry name" value="DoxX"/>
    <property type="match status" value="1"/>
</dbReference>
<accession>A0ABS8KXK2</accession>
<evidence type="ECO:0000256" key="1">
    <source>
        <dbReference type="ARBA" id="ARBA00004651"/>
    </source>
</evidence>
<dbReference type="RefSeq" id="WP_230551920.1">
    <property type="nucleotide sequence ID" value="NZ_JAJISD010000007.1"/>
</dbReference>
<evidence type="ECO:0000256" key="3">
    <source>
        <dbReference type="ARBA" id="ARBA00022475"/>
    </source>
</evidence>
<keyword evidence="5 7" id="KW-1133">Transmembrane helix</keyword>
<dbReference type="PANTHER" id="PTHR33452">
    <property type="entry name" value="OXIDOREDUCTASE CATD-RELATED"/>
    <property type="match status" value="1"/>
</dbReference>
<evidence type="ECO:0000313" key="8">
    <source>
        <dbReference type="EMBL" id="MCC8430769.1"/>
    </source>
</evidence>
<dbReference type="PANTHER" id="PTHR33452:SF4">
    <property type="entry name" value="BLL4328 PROTEIN"/>
    <property type="match status" value="1"/>
</dbReference>
<comment type="subcellular location">
    <subcellularLocation>
        <location evidence="1">Cell membrane</location>
        <topology evidence="1">Multi-pass membrane protein</topology>
    </subcellularLocation>
</comment>
<evidence type="ECO:0000256" key="6">
    <source>
        <dbReference type="ARBA" id="ARBA00023136"/>
    </source>
</evidence>
<keyword evidence="4 7" id="KW-0812">Transmembrane</keyword>